<accession>A0ABT7VJ62</accession>
<feature type="chain" id="PRO_5045723059" evidence="1">
    <location>
        <begin position="25"/>
        <end position="469"/>
    </location>
</feature>
<dbReference type="EMBL" id="JAUDEN010000040">
    <property type="protein sequence ID" value="MDM8326344.1"/>
    <property type="molecule type" value="Genomic_DNA"/>
</dbReference>
<reference evidence="3 4" key="1">
    <citation type="submission" date="2023-06" db="EMBL/GenBank/DDBJ databases">
        <authorList>
            <person name="Zeman M."/>
            <person name="Kubasova T."/>
            <person name="Jahodarova E."/>
            <person name="Nykrynova M."/>
            <person name="Rychlik I."/>
        </authorList>
    </citation>
    <scope>NUCLEOTIDE SEQUENCE [LARGE SCALE GENOMIC DNA]</scope>
    <source>
        <strain evidence="3 4">109_WCHN</strain>
    </source>
</reference>
<reference evidence="4" key="2">
    <citation type="submission" date="2023-07" db="EMBL/GenBank/DDBJ databases">
        <title>Identification and characterization of horizontal gene transfer across gut microbiota members of farm animals based on homology search.</title>
        <authorList>
            <person name="Schwarzerova J."/>
            <person name="Nykrynova M."/>
            <person name="Jureckova K."/>
            <person name="Cejkova D."/>
            <person name="Rychlik I."/>
        </authorList>
    </citation>
    <scope>NUCLEOTIDE SEQUENCE [LARGE SCALE GENOMIC DNA]</scope>
    <source>
        <strain evidence="4">109_WCHN</strain>
    </source>
</reference>
<evidence type="ECO:0000313" key="3">
    <source>
        <dbReference type="EMBL" id="MDM8326344.1"/>
    </source>
</evidence>
<dbReference type="Proteomes" id="UP001169458">
    <property type="component" value="Unassembled WGS sequence"/>
</dbReference>
<feature type="domain" description="DUF4960" evidence="2">
    <location>
        <begin position="212"/>
        <end position="466"/>
    </location>
</feature>
<dbReference type="PROSITE" id="PS51257">
    <property type="entry name" value="PROKAR_LIPOPROTEIN"/>
    <property type="match status" value="1"/>
</dbReference>
<organism evidence="3 4">
    <name type="scientific">Bacteroides gallinaceum</name>
    <dbReference type="NCBI Taxonomy" id="1462571"/>
    <lineage>
        <taxon>Bacteria</taxon>
        <taxon>Pseudomonadati</taxon>
        <taxon>Bacteroidota</taxon>
        <taxon>Bacteroidia</taxon>
        <taxon>Bacteroidales</taxon>
        <taxon>Bacteroidaceae</taxon>
        <taxon>Bacteroides</taxon>
    </lineage>
</organism>
<gene>
    <name evidence="3" type="ORF">QUW60_14095</name>
</gene>
<feature type="signal peptide" evidence="1">
    <location>
        <begin position="1"/>
        <end position="24"/>
    </location>
</feature>
<dbReference type="Pfam" id="PF16324">
    <property type="entry name" value="DUF4960"/>
    <property type="match status" value="1"/>
</dbReference>
<evidence type="ECO:0000259" key="2">
    <source>
        <dbReference type="Pfam" id="PF16324"/>
    </source>
</evidence>
<dbReference type="InterPro" id="IPR032526">
    <property type="entry name" value="DUF4960"/>
</dbReference>
<sequence>MKTKTMINKLFLLSGLFVTAVAFGGCSDDNTSDNFRLDGDCWLTDLALDEYEGTIDNEAMTVTVGVPVGYDTKAMEVTDVKVSEGAMASMKVGDVADFSFAQTLQVTNGNAFLEYTVNVKHDEARITEFRLNDSYIGVINEDAHTILVRVPTAVDITSMVASITTSEGAEVTPASGQAIDFSQPVEFTVVYNSATTVYTVTVEQSDSPSAVYVGLASSIDQLNAEEKEAATWMLQNVSNSQYVSFEDVRASRVDLNECKVMWWHFHVDNGLDNMDKFDAAAPDAISAVVKMKEFYDNGGSLLLTRYATYYAVKMGATKDGSNPNNCWGQVEETGEITGGPWSFFVDGHEDHPLYQGVVETIDGKQGVYTCDTGYRITNSTAQWHIGSDWGGYSTLEDWQTNHGGIDLGYGSDGAVVAWEYPANAAGGRILCIGSGAYDWYSYGVDVSNDQYHGNVAAMTLNAINYLSGE</sequence>
<dbReference type="RefSeq" id="WP_258338820.1">
    <property type="nucleotide sequence ID" value="NZ_JAUDEN010000040.1"/>
</dbReference>
<proteinExistence type="predicted"/>
<keyword evidence="4" id="KW-1185">Reference proteome</keyword>
<evidence type="ECO:0000313" key="4">
    <source>
        <dbReference type="Proteomes" id="UP001169458"/>
    </source>
</evidence>
<protein>
    <submittedName>
        <fullName evidence="3">DUF4960 domain-containing protein</fullName>
    </submittedName>
</protein>
<dbReference type="Gene3D" id="2.60.40.2340">
    <property type="match status" value="2"/>
</dbReference>
<comment type="caution">
    <text evidence="3">The sequence shown here is derived from an EMBL/GenBank/DDBJ whole genome shotgun (WGS) entry which is preliminary data.</text>
</comment>
<evidence type="ECO:0000256" key="1">
    <source>
        <dbReference type="SAM" id="SignalP"/>
    </source>
</evidence>
<keyword evidence="1" id="KW-0732">Signal</keyword>
<name>A0ABT7VJ62_9BACE</name>